<protein>
    <recommendedName>
        <fullName evidence="2">Transcriptional regulator SutA RNAP-binding domain-containing protein</fullName>
    </recommendedName>
</protein>
<dbReference type="STRING" id="314283.MED297_10926"/>
<evidence type="ECO:0000259" key="2">
    <source>
        <dbReference type="Pfam" id="PF20661"/>
    </source>
</evidence>
<dbReference type="AlphaFoldDB" id="A4BAR3"/>
<feature type="domain" description="Transcriptional regulator SutA RNAP-binding" evidence="2">
    <location>
        <begin position="21"/>
        <end position="53"/>
    </location>
</feature>
<keyword evidence="4" id="KW-1185">Reference proteome</keyword>
<evidence type="ECO:0000313" key="4">
    <source>
        <dbReference type="Proteomes" id="UP000005953"/>
    </source>
</evidence>
<evidence type="ECO:0000313" key="3">
    <source>
        <dbReference type="EMBL" id="EAR11019.1"/>
    </source>
</evidence>
<dbReference type="OrthoDB" id="5741083at2"/>
<dbReference type="RefSeq" id="WP_008041687.1">
    <property type="nucleotide sequence ID" value="NZ_CH724149.1"/>
</dbReference>
<dbReference type="Pfam" id="PF20661">
    <property type="entry name" value="SutA-RBD"/>
    <property type="match status" value="1"/>
</dbReference>
<dbReference type="InterPro" id="IPR049191">
    <property type="entry name" value="SutA_RBD"/>
</dbReference>
<name>A4BAR3_9GAMM</name>
<feature type="region of interest" description="Disordered" evidence="1">
    <location>
        <begin position="1"/>
        <end position="24"/>
    </location>
</feature>
<dbReference type="EMBL" id="AAOE01000002">
    <property type="protein sequence ID" value="EAR11019.1"/>
    <property type="molecule type" value="Genomic_DNA"/>
</dbReference>
<gene>
    <name evidence="3" type="ORF">MED297_10926</name>
</gene>
<feature type="region of interest" description="Disordered" evidence="1">
    <location>
        <begin position="48"/>
        <end position="68"/>
    </location>
</feature>
<dbReference type="HOGENOM" id="CLU_2791029_0_0_6"/>
<proteinExistence type="predicted"/>
<reference evidence="3 4" key="1">
    <citation type="submission" date="2006-02" db="EMBL/GenBank/DDBJ databases">
        <authorList>
            <person name="Pinhassi J."/>
            <person name="Pedros-Alio C."/>
            <person name="Ferriera S."/>
            <person name="Johnson J."/>
            <person name="Kravitz S."/>
            <person name="Halpern A."/>
            <person name="Remington K."/>
            <person name="Beeson K."/>
            <person name="Tran B."/>
            <person name="Rogers Y.-H."/>
            <person name="Friedman R."/>
            <person name="Venter J.C."/>
        </authorList>
    </citation>
    <scope>NUCLEOTIDE SEQUENCE [LARGE SCALE GENOMIC DNA]</scope>
    <source>
        <strain evidence="3 4">MED297</strain>
    </source>
</reference>
<evidence type="ECO:0000256" key="1">
    <source>
        <dbReference type="SAM" id="MobiDB-lite"/>
    </source>
</evidence>
<comment type="caution">
    <text evidence="3">The sequence shown here is derived from an EMBL/GenBank/DDBJ whole genome shotgun (WGS) entry which is preliminary data.</text>
</comment>
<dbReference type="Proteomes" id="UP000005953">
    <property type="component" value="Unassembled WGS sequence"/>
</dbReference>
<sequence>MTSTKKSDAPITTAELARTPKTNEELRTQMASEVEAFLAQGGSVEKIEKGRRVDIPKKPENKYGSRPI</sequence>
<organism evidence="3 4">
    <name type="scientific">Reinekea blandensis MED297</name>
    <dbReference type="NCBI Taxonomy" id="314283"/>
    <lineage>
        <taxon>Bacteria</taxon>
        <taxon>Pseudomonadati</taxon>
        <taxon>Pseudomonadota</taxon>
        <taxon>Gammaproteobacteria</taxon>
        <taxon>Oceanospirillales</taxon>
        <taxon>Saccharospirillaceae</taxon>
        <taxon>Reinekea</taxon>
    </lineage>
</organism>
<accession>A4BAR3</accession>